<sequence>MGAEVLVESTVFENAKKALISKDSKTTGNISVNDVDLGGSTNDAPKGSISKSDIPYEYTLLGASAVKSAVVGAAGQTLEL</sequence>
<dbReference type="InterPro" id="IPR012334">
    <property type="entry name" value="Pectin_lyas_fold"/>
</dbReference>
<protein>
    <submittedName>
        <fullName evidence="1">Uncharacterized protein</fullName>
    </submittedName>
</protein>
<accession>A0A8H4SPH5</accession>
<dbReference type="InterPro" id="IPR011050">
    <property type="entry name" value="Pectin_lyase_fold/virulence"/>
</dbReference>
<evidence type="ECO:0000313" key="1">
    <source>
        <dbReference type="EMBL" id="KAF4943208.1"/>
    </source>
</evidence>
<name>A0A8H4SPH5_9HYPO</name>
<organism evidence="1 2">
    <name type="scientific">Fusarium sarcochroum</name>
    <dbReference type="NCBI Taxonomy" id="1208366"/>
    <lineage>
        <taxon>Eukaryota</taxon>
        <taxon>Fungi</taxon>
        <taxon>Dikarya</taxon>
        <taxon>Ascomycota</taxon>
        <taxon>Pezizomycotina</taxon>
        <taxon>Sordariomycetes</taxon>
        <taxon>Hypocreomycetidae</taxon>
        <taxon>Hypocreales</taxon>
        <taxon>Nectriaceae</taxon>
        <taxon>Fusarium</taxon>
        <taxon>Fusarium lateritium species complex</taxon>
    </lineage>
</organism>
<dbReference type="OrthoDB" id="1637350at2759"/>
<reference evidence="1" key="1">
    <citation type="journal article" date="2020" name="BMC Genomics">
        <title>Correction to: Identification and distribution of gene clusters required for synthesis of sphingolipid metabolism inhibitors in diverse species of the filamentous fungus Fusarium.</title>
        <authorList>
            <person name="Kim H.S."/>
            <person name="Lohmar J.M."/>
            <person name="Busman M."/>
            <person name="Brown D.W."/>
            <person name="Naumann T.A."/>
            <person name="Divon H.H."/>
            <person name="Lysoe E."/>
            <person name="Uhlig S."/>
            <person name="Proctor R.H."/>
        </authorList>
    </citation>
    <scope>NUCLEOTIDE SEQUENCE</scope>
    <source>
        <strain evidence="1">NRRL 20472</strain>
    </source>
</reference>
<reference evidence="1" key="2">
    <citation type="submission" date="2020-05" db="EMBL/GenBank/DDBJ databases">
        <authorList>
            <person name="Kim H.-S."/>
            <person name="Proctor R.H."/>
            <person name="Brown D.W."/>
        </authorList>
    </citation>
    <scope>NUCLEOTIDE SEQUENCE</scope>
    <source>
        <strain evidence="1">NRRL 20472</strain>
    </source>
</reference>
<dbReference type="Gene3D" id="2.160.20.10">
    <property type="entry name" value="Single-stranded right-handed beta-helix, Pectin lyase-like"/>
    <property type="match status" value="1"/>
</dbReference>
<evidence type="ECO:0000313" key="2">
    <source>
        <dbReference type="Proteomes" id="UP000622797"/>
    </source>
</evidence>
<keyword evidence="2" id="KW-1185">Reference proteome</keyword>
<dbReference type="SUPFAM" id="SSF51126">
    <property type="entry name" value="Pectin lyase-like"/>
    <property type="match status" value="1"/>
</dbReference>
<comment type="caution">
    <text evidence="1">The sequence shown here is derived from an EMBL/GenBank/DDBJ whole genome shotgun (WGS) entry which is preliminary data.</text>
</comment>
<dbReference type="EMBL" id="JABEXW010001643">
    <property type="protein sequence ID" value="KAF4943208.1"/>
    <property type="molecule type" value="Genomic_DNA"/>
</dbReference>
<dbReference type="Proteomes" id="UP000622797">
    <property type="component" value="Unassembled WGS sequence"/>
</dbReference>
<dbReference type="AlphaFoldDB" id="A0A8H4SPH5"/>
<proteinExistence type="predicted"/>
<feature type="non-terminal residue" evidence="1">
    <location>
        <position position="80"/>
    </location>
</feature>
<gene>
    <name evidence="1" type="ORF">FSARC_14988</name>
</gene>